<evidence type="ECO:0000313" key="3">
    <source>
        <dbReference type="Proteomes" id="UP000095767"/>
    </source>
</evidence>
<feature type="region of interest" description="Disordered" evidence="1">
    <location>
        <begin position="103"/>
        <end position="130"/>
    </location>
</feature>
<dbReference type="PANTHER" id="PTHR37259:SF2">
    <property type="entry name" value="OS07G0474300 PROTEIN"/>
    <property type="match status" value="1"/>
</dbReference>
<feature type="region of interest" description="Disordered" evidence="1">
    <location>
        <begin position="1"/>
        <end position="43"/>
    </location>
</feature>
<dbReference type="STRING" id="888268.A0A1E5WIS0"/>
<feature type="compositionally biased region" description="Basic residues" evidence="1">
    <location>
        <begin position="12"/>
        <end position="22"/>
    </location>
</feature>
<evidence type="ECO:0000313" key="2">
    <source>
        <dbReference type="EMBL" id="OEL37268.1"/>
    </source>
</evidence>
<sequence length="298" mass="31451">MDRRPPLAVSPRRLRPRPHRVPRPPLVPASSVQTPPGSMKKAAAPMRASICAIPSPIRLEPSPLRASISALPSPVRFELKPSPMRASMAAALPPSTRAKLDFPAAAASPPARAPAGKENLLPATPPSRAGAAAEKENLLLPAGADAHDELLALNLAAVARAAGTPATGPLFVRGRLYDLYSARRNERLKRKHGFPYSYEEESAGYAGLDPEAMAEDPCVAVELSKRRVAKKSYGATGAESVRRSMPAADFAAGRAGGLGPRSSLRSSKEMKKASAASGTVSVAVKERMINPRSSSRRI</sequence>
<dbReference type="Proteomes" id="UP000095767">
    <property type="component" value="Unassembled WGS sequence"/>
</dbReference>
<gene>
    <name evidence="2" type="ORF">BAE44_0001713</name>
</gene>
<reference evidence="2 3" key="1">
    <citation type="submission" date="2016-09" db="EMBL/GenBank/DDBJ databases">
        <title>The draft genome of Dichanthelium oligosanthes: A C3 panicoid grass species.</title>
        <authorList>
            <person name="Studer A.J."/>
            <person name="Schnable J.C."/>
            <person name="Brutnell T.P."/>
        </authorList>
    </citation>
    <scope>NUCLEOTIDE SEQUENCE [LARGE SCALE GENOMIC DNA]</scope>
    <source>
        <strain evidence="3">cv. Kellogg 1175</strain>
        <tissue evidence="2">Leaf</tissue>
    </source>
</reference>
<proteinExistence type="predicted"/>
<feature type="compositionally biased region" description="Low complexity" evidence="1">
    <location>
        <begin position="273"/>
        <end position="283"/>
    </location>
</feature>
<evidence type="ECO:0000256" key="1">
    <source>
        <dbReference type="SAM" id="MobiDB-lite"/>
    </source>
</evidence>
<organism evidence="2 3">
    <name type="scientific">Dichanthelium oligosanthes</name>
    <dbReference type="NCBI Taxonomy" id="888268"/>
    <lineage>
        <taxon>Eukaryota</taxon>
        <taxon>Viridiplantae</taxon>
        <taxon>Streptophyta</taxon>
        <taxon>Embryophyta</taxon>
        <taxon>Tracheophyta</taxon>
        <taxon>Spermatophyta</taxon>
        <taxon>Magnoliopsida</taxon>
        <taxon>Liliopsida</taxon>
        <taxon>Poales</taxon>
        <taxon>Poaceae</taxon>
        <taxon>PACMAD clade</taxon>
        <taxon>Panicoideae</taxon>
        <taxon>Panicodae</taxon>
        <taxon>Paniceae</taxon>
        <taxon>Dichantheliinae</taxon>
        <taxon>Dichanthelium</taxon>
    </lineage>
</organism>
<feature type="compositionally biased region" description="Low complexity" evidence="1">
    <location>
        <begin position="103"/>
        <end position="114"/>
    </location>
</feature>
<dbReference type="EMBL" id="LWDX02006107">
    <property type="protein sequence ID" value="OEL37268.1"/>
    <property type="molecule type" value="Genomic_DNA"/>
</dbReference>
<comment type="caution">
    <text evidence="2">The sequence shown here is derived from an EMBL/GenBank/DDBJ whole genome shotgun (WGS) entry which is preliminary data.</text>
</comment>
<dbReference type="PANTHER" id="PTHR37259">
    <property type="entry name" value="OS07G0474300 PROTEIN"/>
    <property type="match status" value="1"/>
</dbReference>
<accession>A0A1E5WIS0</accession>
<name>A0A1E5WIS0_9POAL</name>
<protein>
    <submittedName>
        <fullName evidence="2">Uncharacterized protein</fullName>
    </submittedName>
</protein>
<dbReference type="OrthoDB" id="784446at2759"/>
<dbReference type="AlphaFoldDB" id="A0A1E5WIS0"/>
<keyword evidence="3" id="KW-1185">Reference proteome</keyword>
<feature type="region of interest" description="Disordered" evidence="1">
    <location>
        <begin position="250"/>
        <end position="298"/>
    </location>
</feature>